<dbReference type="InterPro" id="IPR011990">
    <property type="entry name" value="TPR-like_helical_dom_sf"/>
</dbReference>
<dbReference type="EMBL" id="JBHRXP010000009">
    <property type="protein sequence ID" value="MFC3582058.1"/>
    <property type="molecule type" value="Genomic_DNA"/>
</dbReference>
<evidence type="ECO:0000256" key="1">
    <source>
        <dbReference type="ARBA" id="ARBA00022737"/>
    </source>
</evidence>
<dbReference type="Proteomes" id="UP001595713">
    <property type="component" value="Unassembled WGS sequence"/>
</dbReference>
<dbReference type="Gene3D" id="2.60.40.3140">
    <property type="match status" value="1"/>
</dbReference>
<evidence type="ECO:0000259" key="5">
    <source>
        <dbReference type="Pfam" id="PF12969"/>
    </source>
</evidence>
<dbReference type="InterPro" id="IPR024618">
    <property type="entry name" value="DUF3857"/>
</dbReference>
<name>A0ABV7SZU5_9SPHN</name>
<dbReference type="PROSITE" id="PS50005">
    <property type="entry name" value="TPR"/>
    <property type="match status" value="1"/>
</dbReference>
<keyword evidence="4" id="KW-0732">Signal</keyword>
<evidence type="ECO:0000256" key="4">
    <source>
        <dbReference type="SAM" id="SignalP"/>
    </source>
</evidence>
<feature type="chain" id="PRO_5047184876" evidence="4">
    <location>
        <begin position="21"/>
        <end position="933"/>
    </location>
</feature>
<gene>
    <name evidence="6" type="ORF">ACFONA_17955</name>
</gene>
<keyword evidence="7" id="KW-1185">Reference proteome</keyword>
<keyword evidence="1" id="KW-0677">Repeat</keyword>
<evidence type="ECO:0000313" key="7">
    <source>
        <dbReference type="Proteomes" id="UP001595713"/>
    </source>
</evidence>
<evidence type="ECO:0000256" key="2">
    <source>
        <dbReference type="ARBA" id="ARBA00022803"/>
    </source>
</evidence>
<proteinExistence type="predicted"/>
<protein>
    <submittedName>
        <fullName evidence="6">DUF3857 domain-containing protein</fullName>
    </submittedName>
</protein>
<keyword evidence="2 3" id="KW-0802">TPR repeat</keyword>
<reference evidence="7" key="1">
    <citation type="journal article" date="2019" name="Int. J. Syst. Evol. Microbiol.">
        <title>The Global Catalogue of Microorganisms (GCM) 10K type strain sequencing project: providing services to taxonomists for standard genome sequencing and annotation.</title>
        <authorList>
            <consortium name="The Broad Institute Genomics Platform"/>
            <consortium name="The Broad Institute Genome Sequencing Center for Infectious Disease"/>
            <person name="Wu L."/>
            <person name="Ma J."/>
        </authorList>
    </citation>
    <scope>NUCLEOTIDE SEQUENCE [LARGE SCALE GENOMIC DNA]</scope>
    <source>
        <strain evidence="7">KCTC 42739</strain>
    </source>
</reference>
<dbReference type="Pfam" id="PF13432">
    <property type="entry name" value="TPR_16"/>
    <property type="match status" value="1"/>
</dbReference>
<evidence type="ECO:0000256" key="3">
    <source>
        <dbReference type="PROSITE-ProRule" id="PRU00339"/>
    </source>
</evidence>
<comment type="caution">
    <text evidence="6">The sequence shown here is derived from an EMBL/GenBank/DDBJ whole genome shotgun (WGS) entry which is preliminary data.</text>
</comment>
<feature type="domain" description="DUF3857" evidence="5">
    <location>
        <begin position="62"/>
        <end position="225"/>
    </location>
</feature>
<dbReference type="Pfam" id="PF13181">
    <property type="entry name" value="TPR_8"/>
    <property type="match status" value="1"/>
</dbReference>
<dbReference type="Gene3D" id="1.25.40.10">
    <property type="entry name" value="Tetratricopeptide repeat domain"/>
    <property type="match status" value="2"/>
</dbReference>
<dbReference type="RefSeq" id="WP_261294518.1">
    <property type="nucleotide sequence ID" value="NZ_JANQBK010000008.1"/>
</dbReference>
<feature type="signal peptide" evidence="4">
    <location>
        <begin position="1"/>
        <end position="20"/>
    </location>
</feature>
<accession>A0ABV7SZU5</accession>
<organism evidence="6 7">
    <name type="scientific">Sphingomonas hylomeconis</name>
    <dbReference type="NCBI Taxonomy" id="1395958"/>
    <lineage>
        <taxon>Bacteria</taxon>
        <taxon>Pseudomonadati</taxon>
        <taxon>Pseudomonadota</taxon>
        <taxon>Alphaproteobacteria</taxon>
        <taxon>Sphingomonadales</taxon>
        <taxon>Sphingomonadaceae</taxon>
        <taxon>Sphingomonas</taxon>
    </lineage>
</organism>
<dbReference type="InterPro" id="IPR019734">
    <property type="entry name" value="TPR_rpt"/>
</dbReference>
<dbReference type="PANTHER" id="PTHR44858">
    <property type="entry name" value="TETRATRICOPEPTIDE REPEAT PROTEIN 6"/>
    <property type="match status" value="1"/>
</dbReference>
<sequence length="933" mass="100472">MVRLILFTTLVVVAGGTAQAGDKPLYAPAPAWVKPAPAIDAAKLSADAPIFLIMDSQQRLQDGEVASYSAQAARISSPQMLDAFGTVKLPWQPDKGDLTIHSAEIIRGTEHIDLLKGGDRFSVLRREEQLEQRMMNGMLTATMAVEGLRVGDVLYLAYSQTQKDMTLQGNVQAFAQLPADPVRAAFGRVRLLWPQGQDVRWKVSAAAPVPQVTTAGGYRELTMTVPLAKQPDMPGDAPPRFTRLPLIEATSFTDWSGISKIMAPLYAHEGLIAANSPLAGEVAKIAAAEQDPLKRAALALQLVQEKVRYLFKGMDNGNYVPQAPTQTWAARYGDCKAKTLLLLAILADLGIEAEPVLANSQLGDWVPERLPTPGAFDHVLVRATVAGESLWLDGTGSGTLLADIRDTPPFRTVLPLRPAGAALIPLAMRASARPEITADLQRDESAGLNLPAPFTLSVTMRGPLAQTLRGVQGQIGKEQLAAMASQMAAPFVGSGATIVTRGIRFDDAAGTATVTAGGIAYPSWERENERYRTTLDPALNELSFDPDRHRAAWRDIPVSTGNPEHYVMHLRVRLPDGGKGFALEGPPTMADTLVGKRIERSTSLADGAITSDIRQISSGAEIPVAEIGVARQKLAQAKQHMLRAVAPAAYPPEWQTVQAGRQAKAFDPILALYKQGIADQPDKAEGFTNRAWFYERIYDRTAAIADIGRAIAIEPTVSSYLWRARLYRTLGDKQKALADIMAARTIDPGSSDAIGQLAELYVDTGAKDKALALVDARIDEGGKDKTGFMQSKAELLGRLGDKDAAIRTIDAAIAESPGNPELLNGRCWLKGTMNVMLDTALKDCTKAIALSDSSEKVLDSRAMVYFRLNQFDDALADLDAALDQSPGLAASLYMRGVIHKKQGDSKAAALDLAAARMIAPLIDERYGQYGIVP</sequence>
<feature type="repeat" description="TPR" evidence="3">
    <location>
        <begin position="855"/>
        <end position="888"/>
    </location>
</feature>
<dbReference type="SMART" id="SM00028">
    <property type="entry name" value="TPR"/>
    <property type="match status" value="6"/>
</dbReference>
<dbReference type="InterPro" id="IPR050498">
    <property type="entry name" value="Ycf3"/>
</dbReference>
<evidence type="ECO:0000313" key="6">
    <source>
        <dbReference type="EMBL" id="MFC3582058.1"/>
    </source>
</evidence>
<dbReference type="PANTHER" id="PTHR44858:SF1">
    <property type="entry name" value="UDP-N-ACETYLGLUCOSAMINE--PEPTIDE N-ACETYLGLUCOSAMINYLTRANSFERASE SPINDLY-RELATED"/>
    <property type="match status" value="1"/>
</dbReference>
<dbReference type="Gene3D" id="3.10.620.30">
    <property type="match status" value="1"/>
</dbReference>
<dbReference type="SUPFAM" id="SSF48452">
    <property type="entry name" value="TPR-like"/>
    <property type="match status" value="2"/>
</dbReference>
<dbReference type="Pfam" id="PF12969">
    <property type="entry name" value="DUF3857"/>
    <property type="match status" value="1"/>
</dbReference>